<proteinExistence type="predicted"/>
<name>A0A8C8MNN5_ONCTS</name>
<keyword evidence="2" id="KW-1185">Reference proteome</keyword>
<dbReference type="AlphaFoldDB" id="A0A8C8MNN5"/>
<protein>
    <submittedName>
        <fullName evidence="1">Uncharacterized protein</fullName>
    </submittedName>
</protein>
<evidence type="ECO:0000313" key="1">
    <source>
        <dbReference type="Ensembl" id="ENSOTSP00005102838.1"/>
    </source>
</evidence>
<dbReference type="Ensembl" id="ENSOTST00005111213.2">
    <property type="protein sequence ID" value="ENSOTSP00005102838.1"/>
    <property type="gene ID" value="ENSOTSG00005047163.2"/>
</dbReference>
<dbReference type="Proteomes" id="UP000694402">
    <property type="component" value="Unassembled WGS sequence"/>
</dbReference>
<evidence type="ECO:0000313" key="2">
    <source>
        <dbReference type="Proteomes" id="UP000694402"/>
    </source>
</evidence>
<reference evidence="1" key="2">
    <citation type="submission" date="2025-09" db="UniProtKB">
        <authorList>
            <consortium name="Ensembl"/>
        </authorList>
    </citation>
    <scope>IDENTIFICATION</scope>
</reference>
<dbReference type="GeneTree" id="ENSGT01000000218408"/>
<organism evidence="1 2">
    <name type="scientific">Oncorhynchus tshawytscha</name>
    <name type="common">Chinook salmon</name>
    <name type="synonym">Salmo tshawytscha</name>
    <dbReference type="NCBI Taxonomy" id="74940"/>
    <lineage>
        <taxon>Eukaryota</taxon>
        <taxon>Metazoa</taxon>
        <taxon>Chordata</taxon>
        <taxon>Craniata</taxon>
        <taxon>Vertebrata</taxon>
        <taxon>Euteleostomi</taxon>
        <taxon>Actinopterygii</taxon>
        <taxon>Neopterygii</taxon>
        <taxon>Teleostei</taxon>
        <taxon>Protacanthopterygii</taxon>
        <taxon>Salmoniformes</taxon>
        <taxon>Salmonidae</taxon>
        <taxon>Salmoninae</taxon>
        <taxon>Oncorhynchus</taxon>
    </lineage>
</organism>
<sequence length="99" mass="11393">IGMGILHLIIMDPANNEETHPLNDNEAMKTSVKKKKLVYFKSQPYQKFSEPNLKSGMFRDNSFNTSIEKSKITRPETIPMFQDRINFHYANDSGNGQNN</sequence>
<reference evidence="1" key="1">
    <citation type="submission" date="2025-08" db="UniProtKB">
        <authorList>
            <consortium name="Ensembl"/>
        </authorList>
    </citation>
    <scope>IDENTIFICATION</scope>
</reference>
<accession>A0A8C8MNN5</accession>